<keyword evidence="9" id="KW-1185">Reference proteome</keyword>
<organism evidence="8 9">
    <name type="scientific">Cytobacillus spartinae</name>
    <dbReference type="NCBI Taxonomy" id="3299023"/>
    <lineage>
        <taxon>Bacteria</taxon>
        <taxon>Bacillati</taxon>
        <taxon>Bacillota</taxon>
        <taxon>Bacilli</taxon>
        <taxon>Bacillales</taxon>
        <taxon>Bacillaceae</taxon>
        <taxon>Cytobacillus</taxon>
    </lineage>
</organism>
<evidence type="ECO:0000256" key="3">
    <source>
        <dbReference type="ARBA" id="ARBA00022723"/>
    </source>
</evidence>
<feature type="domain" description="MPN" evidence="7">
    <location>
        <begin position="29"/>
        <end position="151"/>
    </location>
</feature>
<dbReference type="PANTHER" id="PTHR30471">
    <property type="entry name" value="DNA REPAIR PROTEIN RADC"/>
    <property type="match status" value="1"/>
</dbReference>
<keyword evidence="6" id="KW-0482">Metalloprotease</keyword>
<comment type="similarity">
    <text evidence="1">Belongs to the UPF0758 family.</text>
</comment>
<dbReference type="InterPro" id="IPR037518">
    <property type="entry name" value="MPN"/>
</dbReference>
<evidence type="ECO:0000256" key="4">
    <source>
        <dbReference type="ARBA" id="ARBA00022801"/>
    </source>
</evidence>
<keyword evidence="2" id="KW-0645">Protease</keyword>
<dbReference type="NCBIfam" id="TIGR00608">
    <property type="entry name" value="radc"/>
    <property type="match status" value="1"/>
</dbReference>
<keyword evidence="4" id="KW-0378">Hydrolase</keyword>
<dbReference type="RefSeq" id="WP_389364852.1">
    <property type="nucleotide sequence ID" value="NZ_JBIACK010000021.1"/>
</dbReference>
<proteinExistence type="inferred from homology"/>
<evidence type="ECO:0000259" key="7">
    <source>
        <dbReference type="PROSITE" id="PS50249"/>
    </source>
</evidence>
<evidence type="ECO:0000313" key="8">
    <source>
        <dbReference type="EMBL" id="MFE8703921.1"/>
    </source>
</evidence>
<reference evidence="8 9" key="1">
    <citation type="submission" date="2024-08" db="EMBL/GenBank/DDBJ databases">
        <title>Two novel Cytobacillus novel species.</title>
        <authorList>
            <person name="Liu G."/>
        </authorList>
    </citation>
    <scope>NUCLEOTIDE SEQUENCE [LARGE SCALE GENOMIC DNA]</scope>
    <source>
        <strain evidence="8 9">FJAT-54145</strain>
    </source>
</reference>
<accession>A0ABW6KIC7</accession>
<protein>
    <submittedName>
        <fullName evidence="8">RadC family protein</fullName>
    </submittedName>
</protein>
<dbReference type="PANTHER" id="PTHR30471:SF3">
    <property type="entry name" value="UPF0758 PROTEIN YEES-RELATED"/>
    <property type="match status" value="1"/>
</dbReference>
<dbReference type="InterPro" id="IPR001405">
    <property type="entry name" value="UPF0758"/>
</dbReference>
<comment type="caution">
    <text evidence="8">The sequence shown here is derived from an EMBL/GenBank/DDBJ whole genome shotgun (WGS) entry which is preliminary data.</text>
</comment>
<keyword evidence="3" id="KW-0479">Metal-binding</keyword>
<name>A0ABW6KIC7_9BACI</name>
<dbReference type="EMBL" id="JBIACK010000021">
    <property type="protein sequence ID" value="MFE8703921.1"/>
    <property type="molecule type" value="Genomic_DNA"/>
</dbReference>
<evidence type="ECO:0000256" key="2">
    <source>
        <dbReference type="ARBA" id="ARBA00022670"/>
    </source>
</evidence>
<evidence type="ECO:0000313" key="9">
    <source>
        <dbReference type="Proteomes" id="UP001601059"/>
    </source>
</evidence>
<dbReference type="Proteomes" id="UP001601059">
    <property type="component" value="Unassembled WGS sequence"/>
</dbReference>
<dbReference type="Pfam" id="PF04002">
    <property type="entry name" value="RadC"/>
    <property type="match status" value="1"/>
</dbReference>
<keyword evidence="5" id="KW-0862">Zinc</keyword>
<gene>
    <name evidence="8" type="ORF">ACFYKX_25445</name>
</gene>
<evidence type="ECO:0000256" key="5">
    <source>
        <dbReference type="ARBA" id="ARBA00022833"/>
    </source>
</evidence>
<dbReference type="CDD" id="cd08071">
    <property type="entry name" value="MPN_DUF2466"/>
    <property type="match status" value="1"/>
</dbReference>
<sequence>MTLEKIYEITAIKQEKRKTTKGFDPERLVIRSPEDAYHIANKFIGDYAREVFLVLLLNTKNKVIAAHIAHIGSLNASIVSPREVFQCAILNNAASIIVSHQHPSGDPLESREDLEVTKRLVKSGEILGIHVLDHIICGDNRFVSLKEKGHI</sequence>
<evidence type="ECO:0000256" key="6">
    <source>
        <dbReference type="ARBA" id="ARBA00023049"/>
    </source>
</evidence>
<evidence type="ECO:0000256" key="1">
    <source>
        <dbReference type="ARBA" id="ARBA00010243"/>
    </source>
</evidence>
<dbReference type="Gene3D" id="3.40.140.10">
    <property type="entry name" value="Cytidine Deaminase, domain 2"/>
    <property type="match status" value="1"/>
</dbReference>
<dbReference type="PROSITE" id="PS50249">
    <property type="entry name" value="MPN"/>
    <property type="match status" value="1"/>
</dbReference>
<dbReference type="InterPro" id="IPR025657">
    <property type="entry name" value="RadC_JAB"/>
</dbReference>